<evidence type="ECO:0000259" key="2">
    <source>
        <dbReference type="Pfam" id="PF00440"/>
    </source>
</evidence>
<evidence type="ECO:0000313" key="3">
    <source>
        <dbReference type="EMBL" id="VFS64817.1"/>
    </source>
</evidence>
<dbReference type="AlphaFoldDB" id="A0A485AT89"/>
<dbReference type="Gene3D" id="1.10.357.10">
    <property type="entry name" value="Tetracycline Repressor, domain 2"/>
    <property type="match status" value="1"/>
</dbReference>
<feature type="domain" description="HTH tetR-type" evidence="2">
    <location>
        <begin position="5"/>
        <end position="39"/>
    </location>
</feature>
<dbReference type="InterPro" id="IPR009057">
    <property type="entry name" value="Homeodomain-like_sf"/>
</dbReference>
<gene>
    <name evidence="3" type="ORF">NCTC12998_02720</name>
</gene>
<keyword evidence="1" id="KW-0238">DNA-binding</keyword>
<dbReference type="Pfam" id="PF00440">
    <property type="entry name" value="TetR_N"/>
    <property type="match status" value="1"/>
</dbReference>
<name>A0A485AT89_RAOPL</name>
<dbReference type="SUPFAM" id="SSF46689">
    <property type="entry name" value="Homeodomain-like"/>
    <property type="match status" value="1"/>
</dbReference>
<dbReference type="InterPro" id="IPR001647">
    <property type="entry name" value="HTH_TetR"/>
</dbReference>
<sequence>MPPTGIHAVTHRKIASCAEVPLGSLTYYFSGIEALIEEAFRIFTRDMSVQYQQFFTSVSSREEACDAIAELIFSAQVTTRAKYGVDVSAVCVLQQPAGAEGGDAALDAAQSANAGAVV</sequence>
<dbReference type="EMBL" id="CAADJE010000022">
    <property type="protein sequence ID" value="VFS64817.1"/>
    <property type="molecule type" value="Genomic_DNA"/>
</dbReference>
<reference evidence="3 4" key="1">
    <citation type="submission" date="2019-03" db="EMBL/GenBank/DDBJ databases">
        <authorList>
            <consortium name="Pathogen Informatics"/>
        </authorList>
    </citation>
    <scope>NUCLEOTIDE SEQUENCE [LARGE SCALE GENOMIC DNA]</scope>
    <source>
        <strain evidence="3 4">NCTC12998</strain>
    </source>
</reference>
<evidence type="ECO:0000313" key="4">
    <source>
        <dbReference type="Proteomes" id="UP000345637"/>
    </source>
</evidence>
<evidence type="ECO:0000256" key="1">
    <source>
        <dbReference type="ARBA" id="ARBA00023125"/>
    </source>
</evidence>
<protein>
    <submittedName>
        <fullName evidence="3">Transcriptional repressor BetI</fullName>
    </submittedName>
</protein>
<organism evidence="3 4">
    <name type="scientific">Raoultella planticola</name>
    <name type="common">Klebsiella planticola</name>
    <dbReference type="NCBI Taxonomy" id="575"/>
    <lineage>
        <taxon>Bacteria</taxon>
        <taxon>Pseudomonadati</taxon>
        <taxon>Pseudomonadota</taxon>
        <taxon>Gammaproteobacteria</taxon>
        <taxon>Enterobacterales</taxon>
        <taxon>Enterobacteriaceae</taxon>
        <taxon>Klebsiella/Raoultella group</taxon>
        <taxon>Raoultella</taxon>
    </lineage>
</organism>
<proteinExistence type="predicted"/>
<accession>A0A485AT89</accession>
<dbReference type="GO" id="GO:0003677">
    <property type="term" value="F:DNA binding"/>
    <property type="evidence" value="ECO:0007669"/>
    <property type="project" value="UniProtKB-KW"/>
</dbReference>
<dbReference type="Proteomes" id="UP000345637">
    <property type="component" value="Unassembled WGS sequence"/>
</dbReference>